<evidence type="ECO:0000313" key="3">
    <source>
        <dbReference type="Proteomes" id="UP000005237"/>
    </source>
</evidence>
<sequence length="87" mass="9680">MMTSSKWNIMWLKLRRASFQVLSPLDFIPSSHNSQDNAKCVRKSVSFSVNGTGKRGGLAWIGLLTVIVHTSLAAVPKSRPRQLSRNI</sequence>
<dbReference type="AlphaFoldDB" id="A0A8R1EMB9"/>
<keyword evidence="1" id="KW-0472">Membrane</keyword>
<keyword evidence="1" id="KW-1133">Transmembrane helix</keyword>
<protein>
    <submittedName>
        <fullName evidence="2">Uncharacterized protein</fullName>
    </submittedName>
</protein>
<organism evidence="2 3">
    <name type="scientific">Caenorhabditis japonica</name>
    <dbReference type="NCBI Taxonomy" id="281687"/>
    <lineage>
        <taxon>Eukaryota</taxon>
        <taxon>Metazoa</taxon>
        <taxon>Ecdysozoa</taxon>
        <taxon>Nematoda</taxon>
        <taxon>Chromadorea</taxon>
        <taxon>Rhabditida</taxon>
        <taxon>Rhabditina</taxon>
        <taxon>Rhabditomorpha</taxon>
        <taxon>Rhabditoidea</taxon>
        <taxon>Rhabditidae</taxon>
        <taxon>Peloderinae</taxon>
        <taxon>Caenorhabditis</taxon>
    </lineage>
</organism>
<proteinExistence type="predicted"/>
<feature type="transmembrane region" description="Helical" evidence="1">
    <location>
        <begin position="57"/>
        <end position="75"/>
    </location>
</feature>
<evidence type="ECO:0000256" key="1">
    <source>
        <dbReference type="SAM" id="Phobius"/>
    </source>
</evidence>
<dbReference type="EnsemblMetazoa" id="CJA38563.1">
    <property type="protein sequence ID" value="CJA38563.1"/>
    <property type="gene ID" value="WBGene00214410"/>
</dbReference>
<reference evidence="3" key="1">
    <citation type="submission" date="2010-08" db="EMBL/GenBank/DDBJ databases">
        <authorList>
            <consortium name="Caenorhabditis japonica Sequencing Consortium"/>
            <person name="Wilson R.K."/>
        </authorList>
    </citation>
    <scope>NUCLEOTIDE SEQUENCE [LARGE SCALE GENOMIC DNA]</scope>
    <source>
        <strain evidence="3">DF5081</strain>
    </source>
</reference>
<accession>A0A8R1EMB9</accession>
<evidence type="ECO:0000313" key="2">
    <source>
        <dbReference type="EnsemblMetazoa" id="CJA38563.1"/>
    </source>
</evidence>
<keyword evidence="1" id="KW-0812">Transmembrane</keyword>
<name>A0A8R1EMB9_CAEJA</name>
<keyword evidence="3" id="KW-1185">Reference proteome</keyword>
<dbReference type="Proteomes" id="UP000005237">
    <property type="component" value="Unassembled WGS sequence"/>
</dbReference>
<reference evidence="2" key="2">
    <citation type="submission" date="2022-06" db="UniProtKB">
        <authorList>
            <consortium name="EnsemblMetazoa"/>
        </authorList>
    </citation>
    <scope>IDENTIFICATION</scope>
    <source>
        <strain evidence="2">DF5081</strain>
    </source>
</reference>